<comment type="caution">
    <text evidence="6">The sequence shown here is derived from an EMBL/GenBank/DDBJ whole genome shotgun (WGS) entry which is preliminary data.</text>
</comment>
<keyword evidence="3" id="KW-1133">Transmembrane helix</keyword>
<gene>
    <name evidence="6" type="ORF">SU7_1654</name>
</gene>
<dbReference type="SUPFAM" id="SSF52833">
    <property type="entry name" value="Thioredoxin-like"/>
    <property type="match status" value="2"/>
</dbReference>
<keyword evidence="2 4" id="KW-0732">Signal</keyword>
<reference evidence="6 7" key="1">
    <citation type="journal article" date="2013" name="BMC Genomics">
        <title>High quality de novo sequencing and assembly of the Saccharomyces arboricolus genome.</title>
        <authorList>
            <person name="Liti G."/>
            <person name="Nguyen Ba A.N."/>
            <person name="Blythe M."/>
            <person name="Mueller C.A."/>
            <person name="Bergstroem A."/>
            <person name="Cubillos F.A."/>
            <person name="Dafhnis-Calas F."/>
            <person name="Khoshraftar S."/>
            <person name="Malla S."/>
            <person name="Mehta N."/>
            <person name="Siow C.C."/>
            <person name="Warringer J."/>
            <person name="Moses A.M."/>
            <person name="Louis E.J."/>
            <person name="Nieduszynski C.A."/>
        </authorList>
    </citation>
    <scope>NUCLEOTIDE SEQUENCE [LARGE SCALE GENOMIC DNA]</scope>
    <source>
        <strain evidence="7">H-6 / AS 2.3317 / CBS 10644</strain>
    </source>
</reference>
<dbReference type="CDD" id="cd02961">
    <property type="entry name" value="PDI_a_family"/>
    <property type="match status" value="1"/>
</dbReference>
<evidence type="ECO:0000256" key="2">
    <source>
        <dbReference type="ARBA" id="ARBA00022729"/>
    </source>
</evidence>
<accession>J8Q3P9</accession>
<dbReference type="Gene3D" id="3.40.30.10">
    <property type="entry name" value="Glutaredoxin"/>
    <property type="match status" value="2"/>
</dbReference>
<dbReference type="PROSITE" id="PS00194">
    <property type="entry name" value="THIOREDOXIN_1"/>
    <property type="match status" value="1"/>
</dbReference>
<keyword evidence="7" id="KW-1185">Reference proteome</keyword>
<name>J8Q3P9_SACAR</name>
<feature type="transmembrane region" description="Helical" evidence="3">
    <location>
        <begin position="652"/>
        <end position="672"/>
    </location>
</feature>
<dbReference type="PANTHER" id="PTHR45672">
    <property type="entry name" value="PROTEIN DISULFIDE-ISOMERASE C17H9.14C-RELATED"/>
    <property type="match status" value="1"/>
</dbReference>
<evidence type="ECO:0000256" key="3">
    <source>
        <dbReference type="SAM" id="Phobius"/>
    </source>
</evidence>
<feature type="domain" description="Thioredoxin" evidence="5">
    <location>
        <begin position="17"/>
        <end position="142"/>
    </location>
</feature>
<dbReference type="Pfam" id="PF00085">
    <property type="entry name" value="Thioredoxin"/>
    <property type="match status" value="1"/>
</dbReference>
<dbReference type="HOGENOM" id="CLU_024937_0_0_1"/>
<evidence type="ECO:0000313" key="6">
    <source>
        <dbReference type="EMBL" id="EJS43256.1"/>
    </source>
</evidence>
<evidence type="ECO:0000256" key="4">
    <source>
        <dbReference type="SAM" id="SignalP"/>
    </source>
</evidence>
<dbReference type="GO" id="GO:0003756">
    <property type="term" value="F:protein disulfide isomerase activity"/>
    <property type="evidence" value="ECO:0007669"/>
    <property type="project" value="TreeGrafter"/>
</dbReference>
<keyword evidence="3" id="KW-0812">Transmembrane</keyword>
<dbReference type="InterPro" id="IPR036249">
    <property type="entry name" value="Thioredoxin-like_sf"/>
</dbReference>
<dbReference type="InterPro" id="IPR017937">
    <property type="entry name" value="Thioredoxin_CS"/>
</dbReference>
<feature type="signal peptide" evidence="4">
    <location>
        <begin position="1"/>
        <end position="25"/>
    </location>
</feature>
<dbReference type="GO" id="GO:0006457">
    <property type="term" value="P:protein folding"/>
    <property type="evidence" value="ECO:0007669"/>
    <property type="project" value="TreeGrafter"/>
</dbReference>
<comment type="similarity">
    <text evidence="1">Belongs to the protein disulfide isomerase family.</text>
</comment>
<dbReference type="Proteomes" id="UP000006968">
    <property type="component" value="Chromosome IX"/>
</dbReference>
<dbReference type="AlphaFoldDB" id="J8Q3P9"/>
<feature type="chain" id="PRO_5003812975" evidence="4">
    <location>
        <begin position="26"/>
        <end position="701"/>
    </location>
</feature>
<dbReference type="PANTHER" id="PTHR45672:SF3">
    <property type="entry name" value="THIOREDOXIN DOMAIN-CONTAINING PROTEIN 5"/>
    <property type="match status" value="1"/>
</dbReference>
<dbReference type="InterPro" id="IPR013766">
    <property type="entry name" value="Thioredoxin_domain"/>
</dbReference>
<evidence type="ECO:0000259" key="5">
    <source>
        <dbReference type="PROSITE" id="PS51352"/>
    </source>
</evidence>
<proteinExistence type="inferred from homology"/>
<sequence length="701" mass="80534">MTTQLGKRLLSLLACIILLATIALAATEPPMGFPEPLTSKNFKEELSNGLHIIDFYSPYCPHCRQLAPIWMETWEEFKEESKELNVTFSQVNCVESADLCSDEKIERFPDVRLYNPSGYIKSFSENPKTKDSLIAFARRESKNPDNLDADLDSSIKQSEHIKGFDFLELIAGKATTPYLVSFWPAKDLKNGDDTVDFENCNKCHEFQRTWKLISKQLSAEDIKTGHLNCEFNPTVCKELGFGDLVKITNHRGDREPKVALVLPNKTSNSLIDYPKGCSAEPNGYIDFAKRTFANSKFPNITEEELRRKVNKNIEFLQEKRPVSNNDIHLVFTYDPKTVVTEDFDILEYLIEPLSKIPNIYLHQIDKNLIDLSRGVFESMYEKINYNTSEAQKHFNEEYFTMNTVSQLPTFFMFKDGDFVSHVYHGYSTTEMRNIEQIMRWVQRYSTPLVSEVTSSNLKDLLSFQTEDYSNLAIQLVSSGNDKQIRGSNTLINSLLLASWDYEHIRMENNFELINEKRTKKADGIKLLREKKAPADKVVDKMRVEIPHLDHSKLLLGYLDIAKEKNFFKRFGITGDHKVGDVIIIDKSNNYYFTKDNFGNTLTSNKLHLLREAFVSLNIPSKALYASKLKGRLINSPFHNAVSFLDVVHQNGIYGYLLIIVVIITIAKGPSSYRRYKIRKHYKAKRNAVGILGNTEKKKNQD</sequence>
<dbReference type="PROSITE" id="PS51352">
    <property type="entry name" value="THIOREDOXIN_2"/>
    <property type="match status" value="1"/>
</dbReference>
<dbReference type="OrthoDB" id="72053at2759"/>
<evidence type="ECO:0000313" key="7">
    <source>
        <dbReference type="Proteomes" id="UP000006968"/>
    </source>
</evidence>
<keyword evidence="3" id="KW-0472">Membrane</keyword>
<evidence type="ECO:0000256" key="1">
    <source>
        <dbReference type="ARBA" id="ARBA00006347"/>
    </source>
</evidence>
<organism evidence="6 7">
    <name type="scientific">Saccharomyces arboricola (strain H-6 / AS 2.3317 / CBS 10644)</name>
    <name type="common">Yeast</name>
    <dbReference type="NCBI Taxonomy" id="1160507"/>
    <lineage>
        <taxon>Eukaryota</taxon>
        <taxon>Fungi</taxon>
        <taxon>Dikarya</taxon>
        <taxon>Ascomycota</taxon>
        <taxon>Saccharomycotina</taxon>
        <taxon>Saccharomycetes</taxon>
        <taxon>Saccharomycetales</taxon>
        <taxon>Saccharomycetaceae</taxon>
        <taxon>Saccharomyces</taxon>
    </lineage>
</organism>
<protein>
    <submittedName>
        <fullName evidence="6">Eps1p</fullName>
    </submittedName>
</protein>
<dbReference type="GO" id="GO:0005783">
    <property type="term" value="C:endoplasmic reticulum"/>
    <property type="evidence" value="ECO:0007669"/>
    <property type="project" value="TreeGrafter"/>
</dbReference>
<dbReference type="InterPro" id="IPR051063">
    <property type="entry name" value="PDI"/>
</dbReference>
<dbReference type="EMBL" id="ALIE01000107">
    <property type="protein sequence ID" value="EJS43256.1"/>
    <property type="molecule type" value="Genomic_DNA"/>
</dbReference>